<dbReference type="OrthoDB" id="196859at2"/>
<proteinExistence type="predicted"/>
<gene>
    <name evidence="1" type="ORF">IMC76_07525</name>
</gene>
<evidence type="ECO:0000313" key="2">
    <source>
        <dbReference type="Proteomes" id="UP000594749"/>
    </source>
</evidence>
<evidence type="ECO:0008006" key="3">
    <source>
        <dbReference type="Google" id="ProtNLM"/>
    </source>
</evidence>
<organism evidence="1 2">
    <name type="scientific">Campylobacter corcagiensis</name>
    <dbReference type="NCBI Taxonomy" id="1448857"/>
    <lineage>
        <taxon>Bacteria</taxon>
        <taxon>Pseudomonadati</taxon>
        <taxon>Campylobacterota</taxon>
        <taxon>Epsilonproteobacteria</taxon>
        <taxon>Campylobacterales</taxon>
        <taxon>Campylobacteraceae</taxon>
        <taxon>Campylobacter</taxon>
    </lineage>
</organism>
<dbReference type="AlphaFoldDB" id="A0A7M1LFH4"/>
<reference evidence="1 2" key="1">
    <citation type="submission" date="2020-10" db="EMBL/GenBank/DDBJ databases">
        <title>Campylobacter and Helicobacter PacBio genomes.</title>
        <authorList>
            <person name="Lane C."/>
        </authorList>
    </citation>
    <scope>NUCLEOTIDE SEQUENCE [LARGE SCALE GENOMIC DNA]</scope>
    <source>
        <strain evidence="1 2">2016D-0077</strain>
    </source>
</reference>
<sequence>MKKVLFLALILGNFAFAKDMWIYNIKTNLLDPDTKAVVGEIYEGTPVNLIKKDDEFSLIEIKGEASAMDDKVLVYKNDATTGMPLVSFLTLNDKKAKSGDKFLVKSSDLTDKEYPSWEEIELVYYDTCTSCHAGHHPAEHLMNEWDAYLSAMQYFAKINDEEKARILRFLEAHAKDGFAKEEE</sequence>
<dbReference type="Proteomes" id="UP000594749">
    <property type="component" value="Chromosome"/>
</dbReference>
<accession>A0A7M1LFH4</accession>
<name>A0A7M1LFH4_9BACT</name>
<dbReference type="RefSeq" id="WP_025803409.1">
    <property type="nucleotide sequence ID" value="NZ_CP053842.1"/>
</dbReference>
<evidence type="ECO:0000313" key="1">
    <source>
        <dbReference type="EMBL" id="QOQ87053.1"/>
    </source>
</evidence>
<keyword evidence="2" id="KW-1185">Reference proteome</keyword>
<dbReference type="EMBL" id="CP063078">
    <property type="protein sequence ID" value="QOQ87053.1"/>
    <property type="molecule type" value="Genomic_DNA"/>
</dbReference>
<protein>
    <recommendedName>
        <fullName evidence="3">Monoheme c-type cytochrome</fullName>
    </recommendedName>
</protein>